<accession>A0A2A2JNR9</accession>
<evidence type="ECO:0000256" key="3">
    <source>
        <dbReference type="SAM" id="MobiDB-lite"/>
    </source>
</evidence>
<dbReference type="GO" id="GO:0003729">
    <property type="term" value="F:mRNA binding"/>
    <property type="evidence" value="ECO:0007669"/>
    <property type="project" value="TreeGrafter"/>
</dbReference>
<dbReference type="PROSITE" id="PS50084">
    <property type="entry name" value="KH_TYPE_1"/>
    <property type="match status" value="1"/>
</dbReference>
<sequence>MSGGYKSNNTAKFVTGEGFISNSGDFVSGKAFRDGSTSGPVSTSIPVPPAYARTVTPSFIGPIPVQMPAIFDLASGDGLLSTSPTNLGEGRDAKLDSPSKSRHSASTTNFCPRRVSNNNHLPPHSQHSGSGQKVTLSEIIHVPVDKFPKYNFVGRILGPRGMTAKQLEDETGCKIMVRGRGSSRMYQGSRTDPDMPLHVQIQVEDFPEPAKLKMDNAITRIKQLLNPPPEGRDELKRKQLVELSIINGTYRPSTATKVLLRKIGGYQKPQEQLDFTCLIDPTRNLNPLMLTNITACDQHDKGDENLTKMQELFAMMAMRRPYM</sequence>
<name>A0A2A2JNR9_9BILA</name>
<dbReference type="Gene3D" id="3.30.1370.10">
    <property type="entry name" value="K Homology domain, type 1"/>
    <property type="match status" value="1"/>
</dbReference>
<evidence type="ECO:0000256" key="1">
    <source>
        <dbReference type="ARBA" id="ARBA00022884"/>
    </source>
</evidence>
<evidence type="ECO:0000313" key="6">
    <source>
        <dbReference type="Proteomes" id="UP000218231"/>
    </source>
</evidence>
<feature type="region of interest" description="Disordered" evidence="3">
    <location>
        <begin position="82"/>
        <end position="132"/>
    </location>
</feature>
<proteinExistence type="predicted"/>
<dbReference type="InterPro" id="IPR055256">
    <property type="entry name" value="KH_1_KHDC4/BBP-like"/>
</dbReference>
<dbReference type="PANTHER" id="PTHR11208:SF147">
    <property type="entry name" value="RNA-BINDING PROTEIN ASD-2"/>
    <property type="match status" value="1"/>
</dbReference>
<feature type="domain" description="K Homology" evidence="4">
    <location>
        <begin position="134"/>
        <end position="226"/>
    </location>
</feature>
<dbReference type="SUPFAM" id="SSF54791">
    <property type="entry name" value="Eukaryotic type KH-domain (KH-domain type I)"/>
    <property type="match status" value="1"/>
</dbReference>
<dbReference type="InterPro" id="IPR045071">
    <property type="entry name" value="BBP-like"/>
</dbReference>
<evidence type="ECO:0000313" key="5">
    <source>
        <dbReference type="EMBL" id="PAV63375.1"/>
    </source>
</evidence>
<protein>
    <recommendedName>
        <fullName evidence="4">K Homology domain-containing protein</fullName>
    </recommendedName>
</protein>
<dbReference type="EMBL" id="LIAE01010312">
    <property type="protein sequence ID" value="PAV63375.1"/>
    <property type="molecule type" value="Genomic_DNA"/>
</dbReference>
<evidence type="ECO:0000256" key="2">
    <source>
        <dbReference type="PROSITE-ProRule" id="PRU00117"/>
    </source>
</evidence>
<dbReference type="GO" id="GO:0005634">
    <property type="term" value="C:nucleus"/>
    <property type="evidence" value="ECO:0007669"/>
    <property type="project" value="TreeGrafter"/>
</dbReference>
<gene>
    <name evidence="5" type="ORF">WR25_06312</name>
</gene>
<keyword evidence="6" id="KW-1185">Reference proteome</keyword>
<dbReference type="SMART" id="SM00322">
    <property type="entry name" value="KH"/>
    <property type="match status" value="1"/>
</dbReference>
<dbReference type="Pfam" id="PF22675">
    <property type="entry name" value="KH-I_KHDC4-BBP"/>
    <property type="match status" value="1"/>
</dbReference>
<feature type="compositionally biased region" description="Basic and acidic residues" evidence="3">
    <location>
        <begin position="89"/>
        <end position="99"/>
    </location>
</feature>
<feature type="compositionally biased region" description="Polar residues" evidence="3">
    <location>
        <begin position="104"/>
        <end position="132"/>
    </location>
</feature>
<reference evidence="5 6" key="1">
    <citation type="journal article" date="2017" name="Curr. Biol.">
        <title>Genome architecture and evolution of a unichromosomal asexual nematode.</title>
        <authorList>
            <person name="Fradin H."/>
            <person name="Zegar C."/>
            <person name="Gutwein M."/>
            <person name="Lucas J."/>
            <person name="Kovtun M."/>
            <person name="Corcoran D."/>
            <person name="Baugh L.R."/>
            <person name="Kiontke K."/>
            <person name="Gunsalus K."/>
            <person name="Fitch D.H."/>
            <person name="Piano F."/>
        </authorList>
    </citation>
    <scope>NUCLEOTIDE SEQUENCE [LARGE SCALE GENOMIC DNA]</scope>
    <source>
        <strain evidence="5">PF1309</strain>
    </source>
</reference>
<dbReference type="InterPro" id="IPR036612">
    <property type="entry name" value="KH_dom_type_1_sf"/>
</dbReference>
<keyword evidence="1 2" id="KW-0694">RNA-binding</keyword>
<dbReference type="Proteomes" id="UP000218231">
    <property type="component" value="Unassembled WGS sequence"/>
</dbReference>
<comment type="caution">
    <text evidence="5">The sequence shown here is derived from an EMBL/GenBank/DDBJ whole genome shotgun (WGS) entry which is preliminary data.</text>
</comment>
<dbReference type="STRING" id="2018661.A0A2A2JNR9"/>
<dbReference type="GO" id="GO:0048024">
    <property type="term" value="P:regulation of mRNA splicing, via spliceosome"/>
    <property type="evidence" value="ECO:0007669"/>
    <property type="project" value="TreeGrafter"/>
</dbReference>
<dbReference type="InterPro" id="IPR004087">
    <property type="entry name" value="KH_dom"/>
</dbReference>
<dbReference type="PANTHER" id="PTHR11208">
    <property type="entry name" value="RNA-BINDING PROTEIN RELATED"/>
    <property type="match status" value="1"/>
</dbReference>
<evidence type="ECO:0000259" key="4">
    <source>
        <dbReference type="SMART" id="SM00322"/>
    </source>
</evidence>
<dbReference type="AlphaFoldDB" id="A0A2A2JNR9"/>
<organism evidence="5 6">
    <name type="scientific">Diploscapter pachys</name>
    <dbReference type="NCBI Taxonomy" id="2018661"/>
    <lineage>
        <taxon>Eukaryota</taxon>
        <taxon>Metazoa</taxon>
        <taxon>Ecdysozoa</taxon>
        <taxon>Nematoda</taxon>
        <taxon>Chromadorea</taxon>
        <taxon>Rhabditida</taxon>
        <taxon>Rhabditina</taxon>
        <taxon>Rhabditomorpha</taxon>
        <taxon>Rhabditoidea</taxon>
        <taxon>Rhabditidae</taxon>
        <taxon>Diploscapter</taxon>
    </lineage>
</organism>
<dbReference type="OrthoDB" id="6777263at2759"/>